<feature type="transmembrane region" description="Helical" evidence="8">
    <location>
        <begin position="412"/>
        <end position="433"/>
    </location>
</feature>
<evidence type="ECO:0000313" key="10">
    <source>
        <dbReference type="Proteomes" id="UP001315967"/>
    </source>
</evidence>
<feature type="transmembrane region" description="Helical" evidence="8">
    <location>
        <begin position="315"/>
        <end position="334"/>
    </location>
</feature>
<keyword evidence="3" id="KW-1003">Cell membrane</keyword>
<evidence type="ECO:0000256" key="2">
    <source>
        <dbReference type="ARBA" id="ARBA00022448"/>
    </source>
</evidence>
<dbReference type="Pfam" id="PF02386">
    <property type="entry name" value="TrkH"/>
    <property type="match status" value="1"/>
</dbReference>
<accession>A0ABY5P8D8</accession>
<feature type="transmembrane region" description="Helical" evidence="8">
    <location>
        <begin position="183"/>
        <end position="205"/>
    </location>
</feature>
<dbReference type="InterPro" id="IPR003445">
    <property type="entry name" value="Cat_transpt"/>
</dbReference>
<keyword evidence="4 8" id="KW-0812">Transmembrane</keyword>
<sequence length="453" mass="49812">MSNAQKIVISFLIVIFTGSILLSLPISQTATSDATYFDHLFISVSAVCVTGLFIESIFDTYNIFGQFIMMCLIQIGGLGLMSFISILYFRIGQNVRFKNQMAVSDALNNASLDNIRDWLGNIFKYTFVIEGVGALLFATFFIPQQGFAKGIFTSIFMAISAFCNAGFDPLGNVSMIPYQDVPLINFTIMALIILGGIGFSVWFDVMDRIKSIDFKQAKISVKTALRRLSPHTKLALLMTVGLIFIGTVLFLLVEWNNQGTIGQMSTGNKIMTAMFQTVTMRTAGFASIDYTLAHPLSNLIFIVTMFIGGSPGGTAGGLKTTTFALVVMLAVAEIRQKSHINFAHHTIPMFIVRKAFAIFLIYITILIFGSGLILLFDTHVDYLYVLFESISAFATVGVTANLTATLTMASQVIIMILMFVGRIGPMTMFVSLLPNKKKQSQDIQYTTTNIIIG</sequence>
<comment type="subcellular location">
    <subcellularLocation>
        <location evidence="1">Cell membrane</location>
        <topology evidence="1">Multi-pass membrane protein</topology>
    </subcellularLocation>
</comment>
<dbReference type="RefSeq" id="WP_313794346.1">
    <property type="nucleotide sequence ID" value="NZ_CP102453.1"/>
</dbReference>
<evidence type="ECO:0000256" key="7">
    <source>
        <dbReference type="ARBA" id="ARBA00023136"/>
    </source>
</evidence>
<feature type="transmembrane region" description="Helical" evidence="8">
    <location>
        <begin position="7"/>
        <end position="27"/>
    </location>
</feature>
<keyword evidence="5 8" id="KW-1133">Transmembrane helix</keyword>
<keyword evidence="7 8" id="KW-0472">Membrane</keyword>
<organism evidence="9 10">
    <name type="scientific">Fundicoccus culcitae</name>
    <dbReference type="NCBI Taxonomy" id="2969821"/>
    <lineage>
        <taxon>Bacteria</taxon>
        <taxon>Bacillati</taxon>
        <taxon>Bacillota</taxon>
        <taxon>Bacilli</taxon>
        <taxon>Lactobacillales</taxon>
        <taxon>Aerococcaceae</taxon>
        <taxon>Fundicoccus</taxon>
    </lineage>
</organism>
<evidence type="ECO:0000313" key="9">
    <source>
        <dbReference type="EMBL" id="UUX34846.1"/>
    </source>
</evidence>
<feature type="transmembrane region" description="Helical" evidence="8">
    <location>
        <begin position="234"/>
        <end position="253"/>
    </location>
</feature>
<evidence type="ECO:0000256" key="4">
    <source>
        <dbReference type="ARBA" id="ARBA00022692"/>
    </source>
</evidence>
<feature type="transmembrane region" description="Helical" evidence="8">
    <location>
        <begin position="355"/>
        <end position="376"/>
    </location>
</feature>
<evidence type="ECO:0000256" key="1">
    <source>
        <dbReference type="ARBA" id="ARBA00004651"/>
    </source>
</evidence>
<proteinExistence type="predicted"/>
<dbReference type="PANTHER" id="PTHR32024">
    <property type="entry name" value="TRK SYSTEM POTASSIUM UPTAKE PROTEIN TRKG-RELATED"/>
    <property type="match status" value="1"/>
</dbReference>
<name>A0ABY5P8D8_9LACT</name>
<feature type="transmembrane region" description="Helical" evidence="8">
    <location>
        <begin position="122"/>
        <end position="143"/>
    </location>
</feature>
<evidence type="ECO:0000256" key="8">
    <source>
        <dbReference type="SAM" id="Phobius"/>
    </source>
</evidence>
<keyword evidence="10" id="KW-1185">Reference proteome</keyword>
<gene>
    <name evidence="9" type="ORF">NRE15_04135</name>
</gene>
<evidence type="ECO:0000256" key="3">
    <source>
        <dbReference type="ARBA" id="ARBA00022475"/>
    </source>
</evidence>
<dbReference type="Proteomes" id="UP001315967">
    <property type="component" value="Chromosome"/>
</dbReference>
<feature type="transmembrane region" description="Helical" evidence="8">
    <location>
        <begin position="67"/>
        <end position="91"/>
    </location>
</feature>
<keyword evidence="6" id="KW-0406">Ion transport</keyword>
<protein>
    <submittedName>
        <fullName evidence="9">Potassium transporter</fullName>
    </submittedName>
</protein>
<keyword evidence="2" id="KW-0813">Transport</keyword>
<dbReference type="PANTHER" id="PTHR32024:SF1">
    <property type="entry name" value="KTR SYSTEM POTASSIUM UPTAKE PROTEIN B"/>
    <property type="match status" value="1"/>
</dbReference>
<evidence type="ECO:0000256" key="5">
    <source>
        <dbReference type="ARBA" id="ARBA00022989"/>
    </source>
</evidence>
<evidence type="ECO:0000256" key="6">
    <source>
        <dbReference type="ARBA" id="ARBA00023065"/>
    </source>
</evidence>
<reference evidence="9 10" key="1">
    <citation type="submission" date="2022-08" db="EMBL/GenBank/DDBJ databases">
        <title>Aerococcaceae sp. nov isolated from spoiled eye mask.</title>
        <authorList>
            <person name="Zhou G."/>
            <person name="Xie X.-B."/>
            <person name="Shi Q.-S."/>
            <person name="Wang Y.-S."/>
            <person name="Wen X."/>
            <person name="Peng H."/>
            <person name="Yang X.-J."/>
            <person name="Tao H.-B."/>
            <person name="Huang X.-M."/>
        </authorList>
    </citation>
    <scope>NUCLEOTIDE SEQUENCE [LARGE SCALE GENOMIC DNA]</scope>
    <source>
        <strain evidence="10">DM20194951</strain>
    </source>
</reference>
<feature type="transmembrane region" description="Helical" evidence="8">
    <location>
        <begin position="150"/>
        <end position="167"/>
    </location>
</feature>
<dbReference type="EMBL" id="CP102453">
    <property type="protein sequence ID" value="UUX34846.1"/>
    <property type="molecule type" value="Genomic_DNA"/>
</dbReference>